<dbReference type="Gene3D" id="2.60.120.260">
    <property type="entry name" value="Galactose-binding domain-like"/>
    <property type="match status" value="1"/>
</dbReference>
<name>A0A514BP55_9GAMM</name>
<sequence length="1190" mass="129061">MPGASSPMISTPFRSPRWRAATGVALFAVAFAGCSPQSGAQAPAAPSAAPATEYFWSSFEDGDPALIEGRIERAKDVDMALRHADGPDAAYTARTQAGFTGVRSLEYAGGINGSDGGHALHAVFEVSIPVTAAMELSYRIFPRFMDGDSGSGLEQAPRYPSTYVAVDLAFSDGTWLSDLGALDQHGFMLSPRGQGASKSLYTNQWNHKQARIGEVAAGKTIERILVGIEAPFGPATFRGWIDDIRLFDGGAADVPVAATPKRPSDHVLTTRGTNSSGAFSRGNTIPATAMPHGFNFWAPVTDAGSLSWFYEYSKRNDERNLPRLQALTLSHETSPWMGDRQTFQVMPSIANGEPSANRADRAVSFRHENEVARPHHYRVELDNGIVAEIAPTDHAAMFRFTFPGDDASLIFDNVDDRGGLSLSPDSSELTGYTDTRSGLSNGAGRMFVYAKFDRPVAAGGKLVATDGPKDQGPRVNVPGYYRFDVGVDRSVTMRIATSLISVEQAKHNLALQIADSDSFEDVRERARQAWDEKLGVIEVEGASPDQLTTLYSNLYRLFLYPNAGHENVGNNQAPVWKHAVQSSASNDIAEGTTETQTGAPVVDGKVYVNNGFWDTYRTTWAAYSLLAPRQAAEMVNGFVQHYHDGGWVPRWSSPGYANLMTGTSSDVSFADAYVKGVEGIDVASTYAAMIKNAAVVPPNDNIGRKGMDVAPFIGYVPSSVGEGVSWALEGYINDYGIANMLAAMAEDPAAPVARDRLEAESEYYRSRALNYSHMFDPAIGFFQGRSIDGTWKSAAGDYNPEVWGHDHDYTETNGWGFAFLVPHDGQGLANLYGGRDGLARKLDQYFSTPETAAYPGSYGRVIHEIVEARDVRMGQWGFSNQVAHHVPWMYLYAGQPWRTQEIVRETLARMYVGSEIGQGYPGDEDNGESSTWWLFAALGFYPLQMGSEHLVIGSPLFTRATVHLENGRKLVISAPENSRDNIYVTGVTVNGKVWNRTVIPHRLLAEGGRIDFKMGAEPGTWGSETSALPPSLTAGDAPPAPLADLTGPGRGTVSASVSAVKAGDLFDNTSRTEVVFTGAPPASVTYAFDATPAVAMSFYTLTSGSTGGHPAGWILEGSDDGSTWQELDRRSGESFEWARYTRPFRLDASAKYRHYRLVITEASDPQQFSLAEIELLGMPEMRPLDPGPAR</sequence>
<dbReference type="GO" id="GO:0005829">
    <property type="term" value="C:cytosol"/>
    <property type="evidence" value="ECO:0007669"/>
    <property type="project" value="TreeGrafter"/>
</dbReference>
<dbReference type="SUPFAM" id="SSF49785">
    <property type="entry name" value="Galactose-binding domain-like"/>
    <property type="match status" value="1"/>
</dbReference>
<dbReference type="InterPro" id="IPR041371">
    <property type="entry name" value="GH92_N"/>
</dbReference>
<evidence type="ECO:0000256" key="1">
    <source>
        <dbReference type="SAM" id="MobiDB-lite"/>
    </source>
</evidence>
<dbReference type="InterPro" id="IPR008928">
    <property type="entry name" value="6-hairpin_glycosidase_sf"/>
</dbReference>
<organism evidence="5 6">
    <name type="scientific">Marilutibacter alkalisoli</name>
    <dbReference type="NCBI Taxonomy" id="2591633"/>
    <lineage>
        <taxon>Bacteria</taxon>
        <taxon>Pseudomonadati</taxon>
        <taxon>Pseudomonadota</taxon>
        <taxon>Gammaproteobacteria</taxon>
        <taxon>Lysobacterales</taxon>
        <taxon>Lysobacteraceae</taxon>
        <taxon>Marilutibacter</taxon>
    </lineage>
</organism>
<keyword evidence="6" id="KW-1185">Reference proteome</keyword>
<dbReference type="InterPro" id="IPR008979">
    <property type="entry name" value="Galactose-bd-like_sf"/>
</dbReference>
<dbReference type="PANTHER" id="PTHR12143">
    <property type="entry name" value="PEPTIDE N-GLYCANASE PNGASE -RELATED"/>
    <property type="match status" value="1"/>
</dbReference>
<accession>A0A514BP55</accession>
<dbReference type="InterPro" id="IPR012939">
    <property type="entry name" value="Glyco_hydro_92"/>
</dbReference>
<dbReference type="Pfam" id="PF17678">
    <property type="entry name" value="Glyco_hydro_92N"/>
    <property type="match status" value="1"/>
</dbReference>
<feature type="domain" description="Glycosyl hydrolase family 92" evidence="3">
    <location>
        <begin position="504"/>
        <end position="1015"/>
    </location>
</feature>
<dbReference type="GO" id="GO:0005975">
    <property type="term" value="P:carbohydrate metabolic process"/>
    <property type="evidence" value="ECO:0007669"/>
    <property type="project" value="InterPro"/>
</dbReference>
<dbReference type="Proteomes" id="UP000317199">
    <property type="component" value="Chromosome"/>
</dbReference>
<evidence type="ECO:0000259" key="3">
    <source>
        <dbReference type="Pfam" id="PF07971"/>
    </source>
</evidence>
<dbReference type="SUPFAM" id="SSF48208">
    <property type="entry name" value="Six-hairpin glycosidases"/>
    <property type="match status" value="1"/>
</dbReference>
<dbReference type="Gene3D" id="3.30.2080.10">
    <property type="entry name" value="GH92 mannosidase domain"/>
    <property type="match status" value="1"/>
</dbReference>
<dbReference type="AlphaFoldDB" id="A0A514BP55"/>
<dbReference type="Pfam" id="PF07971">
    <property type="entry name" value="Glyco_hydro_92"/>
    <property type="match status" value="1"/>
</dbReference>
<feature type="region of interest" description="Disordered" evidence="1">
    <location>
        <begin position="258"/>
        <end position="280"/>
    </location>
</feature>
<dbReference type="GO" id="GO:0030246">
    <property type="term" value="F:carbohydrate binding"/>
    <property type="evidence" value="ECO:0007669"/>
    <property type="project" value="InterPro"/>
</dbReference>
<evidence type="ECO:0000313" key="5">
    <source>
        <dbReference type="EMBL" id="QDH69162.1"/>
    </source>
</evidence>
<gene>
    <name evidence="5" type="ORF">FKV23_02915</name>
</gene>
<dbReference type="Gene3D" id="1.20.1050.60">
    <property type="entry name" value="alpha-1,2-mannosidase"/>
    <property type="match status" value="1"/>
</dbReference>
<dbReference type="InterPro" id="IPR014718">
    <property type="entry name" value="GH-type_carb-bd"/>
</dbReference>
<dbReference type="NCBIfam" id="TIGR01180">
    <property type="entry name" value="aman2_put"/>
    <property type="match status" value="1"/>
</dbReference>
<feature type="compositionally biased region" description="Polar residues" evidence="1">
    <location>
        <begin position="270"/>
        <end position="280"/>
    </location>
</feature>
<dbReference type="InterPro" id="IPR050883">
    <property type="entry name" value="PNGase"/>
</dbReference>
<feature type="domain" description="Glycosyl hydrolase family 92 N-terminal" evidence="4">
    <location>
        <begin position="269"/>
        <end position="498"/>
    </location>
</feature>
<dbReference type="PANTHER" id="PTHR12143:SF43">
    <property type="entry name" value="PUTATIVE-RELATED"/>
    <property type="match status" value="1"/>
</dbReference>
<keyword evidence="2" id="KW-0732">Signal</keyword>
<keyword evidence="5" id="KW-0378">Hydrolase</keyword>
<dbReference type="FunFam" id="3.30.2080.10:FF:000001">
    <property type="entry name" value="Alpha-1,2-mannosidase subfamily"/>
    <property type="match status" value="1"/>
</dbReference>
<dbReference type="FunFam" id="1.20.1050.60:FF:000001">
    <property type="entry name" value="Putative alpha-1,2-mannosidase"/>
    <property type="match status" value="1"/>
</dbReference>
<dbReference type="EMBL" id="CP041242">
    <property type="protein sequence ID" value="QDH69162.1"/>
    <property type="molecule type" value="Genomic_DNA"/>
</dbReference>
<dbReference type="Gene3D" id="2.70.98.10">
    <property type="match status" value="1"/>
</dbReference>
<evidence type="ECO:0000259" key="4">
    <source>
        <dbReference type="Pfam" id="PF17678"/>
    </source>
</evidence>
<reference evidence="5 6" key="1">
    <citation type="submission" date="2019-06" db="EMBL/GenBank/DDBJ databases">
        <title>Lysobacter alkalisoli sp. nov. isolated from saline-alkali soil.</title>
        <authorList>
            <person name="Sun J.-Q."/>
            <person name="Xu L."/>
        </authorList>
    </citation>
    <scope>NUCLEOTIDE SEQUENCE [LARGE SCALE GENOMIC DNA]</scope>
    <source>
        <strain evidence="5 6">SJ-36</strain>
    </source>
</reference>
<dbReference type="GO" id="GO:0000224">
    <property type="term" value="F:peptide-N4-(N-acetyl-beta-glucosaminyl)asparagine amidase activity"/>
    <property type="evidence" value="ECO:0007669"/>
    <property type="project" value="TreeGrafter"/>
</dbReference>
<protein>
    <submittedName>
        <fullName evidence="5">Glycoside hydrolase family 92 protein</fullName>
    </submittedName>
</protein>
<feature type="chain" id="PRO_5022178592" evidence="2">
    <location>
        <begin position="41"/>
        <end position="1190"/>
    </location>
</feature>
<evidence type="ECO:0000256" key="2">
    <source>
        <dbReference type="SAM" id="SignalP"/>
    </source>
</evidence>
<dbReference type="Gene3D" id="1.20.1610.10">
    <property type="entry name" value="alpha-1,2-mannosidases domains"/>
    <property type="match status" value="1"/>
</dbReference>
<dbReference type="InterPro" id="IPR005887">
    <property type="entry name" value="GH92_a_mannosidase_put"/>
</dbReference>
<feature type="signal peptide" evidence="2">
    <location>
        <begin position="1"/>
        <end position="40"/>
    </location>
</feature>
<dbReference type="OrthoDB" id="9804511at2"/>
<evidence type="ECO:0000313" key="6">
    <source>
        <dbReference type="Proteomes" id="UP000317199"/>
    </source>
</evidence>
<dbReference type="KEGG" id="lyj:FKV23_02915"/>
<proteinExistence type="predicted"/>
<dbReference type="GO" id="GO:0006516">
    <property type="term" value="P:glycoprotein catabolic process"/>
    <property type="evidence" value="ECO:0007669"/>
    <property type="project" value="TreeGrafter"/>
</dbReference>